<reference evidence="1" key="1">
    <citation type="submission" date="2019-10" db="EMBL/GenBank/DDBJ databases">
        <authorList>
            <consortium name="DOE Joint Genome Institute"/>
            <person name="Kuo A."/>
            <person name="Miyauchi S."/>
            <person name="Kiss E."/>
            <person name="Drula E."/>
            <person name="Kohler A."/>
            <person name="Sanchez-Garcia M."/>
            <person name="Andreopoulos B."/>
            <person name="Barry K.W."/>
            <person name="Bonito G."/>
            <person name="Buee M."/>
            <person name="Carver A."/>
            <person name="Chen C."/>
            <person name="Cichocki N."/>
            <person name="Clum A."/>
            <person name="Culley D."/>
            <person name="Crous P.W."/>
            <person name="Fauchery L."/>
            <person name="Girlanda M."/>
            <person name="Hayes R."/>
            <person name="Keri Z."/>
            <person name="LaButti K."/>
            <person name="Lipzen A."/>
            <person name="Lombard V."/>
            <person name="Magnuson J."/>
            <person name="Maillard F."/>
            <person name="Morin E."/>
            <person name="Murat C."/>
            <person name="Nolan M."/>
            <person name="Ohm R."/>
            <person name="Pangilinan J."/>
            <person name="Pereira M."/>
            <person name="Perotto S."/>
            <person name="Peter M."/>
            <person name="Riley R."/>
            <person name="Sitrit Y."/>
            <person name="Stielow B."/>
            <person name="Szollosi G."/>
            <person name="Zifcakova L."/>
            <person name="Stursova M."/>
            <person name="Spatafora J.W."/>
            <person name="Tedersoo L."/>
            <person name="Vaario L.-M."/>
            <person name="Yamada A."/>
            <person name="Yan M."/>
            <person name="Wang P."/>
            <person name="Xu J."/>
            <person name="Bruns T."/>
            <person name="Baldrian P."/>
            <person name="Vilgalys R."/>
            <person name="Henrissat B."/>
            <person name="Grigoriev I.V."/>
            <person name="Hibbett D."/>
            <person name="Nagy L.G."/>
            <person name="Martin F.M."/>
        </authorList>
    </citation>
    <scope>NUCLEOTIDE SEQUENCE</scope>
    <source>
        <strain evidence="1">BED1</strain>
    </source>
</reference>
<dbReference type="Proteomes" id="UP001194468">
    <property type="component" value="Unassembled WGS sequence"/>
</dbReference>
<name>A0AAD4BXA0_BOLED</name>
<keyword evidence="2" id="KW-1185">Reference proteome</keyword>
<protein>
    <recommendedName>
        <fullName evidence="3">F-box domain-containing protein</fullName>
    </recommendedName>
</protein>
<organism evidence="1 2">
    <name type="scientific">Boletus edulis BED1</name>
    <dbReference type="NCBI Taxonomy" id="1328754"/>
    <lineage>
        <taxon>Eukaryota</taxon>
        <taxon>Fungi</taxon>
        <taxon>Dikarya</taxon>
        <taxon>Basidiomycota</taxon>
        <taxon>Agaricomycotina</taxon>
        <taxon>Agaricomycetes</taxon>
        <taxon>Agaricomycetidae</taxon>
        <taxon>Boletales</taxon>
        <taxon>Boletineae</taxon>
        <taxon>Boletaceae</taxon>
        <taxon>Boletoideae</taxon>
        <taxon>Boletus</taxon>
    </lineage>
</organism>
<evidence type="ECO:0000313" key="1">
    <source>
        <dbReference type="EMBL" id="KAF8441592.1"/>
    </source>
</evidence>
<gene>
    <name evidence="1" type="ORF">L210DRAFT_3760149</name>
</gene>
<reference evidence="1" key="2">
    <citation type="journal article" date="2020" name="Nat. Commun.">
        <title>Large-scale genome sequencing of mycorrhizal fungi provides insights into the early evolution of symbiotic traits.</title>
        <authorList>
            <person name="Miyauchi S."/>
            <person name="Kiss E."/>
            <person name="Kuo A."/>
            <person name="Drula E."/>
            <person name="Kohler A."/>
            <person name="Sanchez-Garcia M."/>
            <person name="Morin E."/>
            <person name="Andreopoulos B."/>
            <person name="Barry K.W."/>
            <person name="Bonito G."/>
            <person name="Buee M."/>
            <person name="Carver A."/>
            <person name="Chen C."/>
            <person name="Cichocki N."/>
            <person name="Clum A."/>
            <person name="Culley D."/>
            <person name="Crous P.W."/>
            <person name="Fauchery L."/>
            <person name="Girlanda M."/>
            <person name="Hayes R.D."/>
            <person name="Keri Z."/>
            <person name="LaButti K."/>
            <person name="Lipzen A."/>
            <person name="Lombard V."/>
            <person name="Magnuson J."/>
            <person name="Maillard F."/>
            <person name="Murat C."/>
            <person name="Nolan M."/>
            <person name="Ohm R.A."/>
            <person name="Pangilinan J."/>
            <person name="Pereira M.F."/>
            <person name="Perotto S."/>
            <person name="Peter M."/>
            <person name="Pfister S."/>
            <person name="Riley R."/>
            <person name="Sitrit Y."/>
            <person name="Stielow J.B."/>
            <person name="Szollosi G."/>
            <person name="Zifcakova L."/>
            <person name="Stursova M."/>
            <person name="Spatafora J.W."/>
            <person name="Tedersoo L."/>
            <person name="Vaario L.M."/>
            <person name="Yamada A."/>
            <person name="Yan M."/>
            <person name="Wang P."/>
            <person name="Xu J."/>
            <person name="Bruns T."/>
            <person name="Baldrian P."/>
            <person name="Vilgalys R."/>
            <person name="Dunand C."/>
            <person name="Henrissat B."/>
            <person name="Grigoriev I.V."/>
            <person name="Hibbett D."/>
            <person name="Nagy L.G."/>
            <person name="Martin F.M."/>
        </authorList>
    </citation>
    <scope>NUCLEOTIDE SEQUENCE</scope>
    <source>
        <strain evidence="1">BED1</strain>
    </source>
</reference>
<accession>A0AAD4BXA0</accession>
<sequence>MHHALEIHEILLNIFGHCYPPDTWQGASNLASLARTCLIFKEPALDILWEELDDLSILARCLPEASHRTFADRCYYSFDRSLTQREWDILRDYTRRIRSIFIEDVGTLDQESLNRLSKPPTTESLFPNLCDLRFQYTHKTTSLLLLPLTSITSPHVELSLELLAKISPSLRTLFIDLQVVVCHRICLSVITLAHLSRTPALTQLDFRLRDTLPEQTSPTDPPLVFSNLHTSTIFSPSLGLVSRLLSRTRLPAITKLTVGMGHCPSNQDLSSFLAIIQTSGVGQTIQDLRLIQDYSSSRKVPLKDRPLFGLEDLAPCMAFSHIRTIKFDVEYQVHMTDSQLLTLVSAWPRLEQININQSRGWNTRGGVTPNGLLQLLRTKQSLYRVTLAIDTRGYTETNIPPSHGRILPRAFRLIGVVDSFIEAESVPAMAAFFAGVVSPCEYLCHAWGKRALKDSTNADVYKDRWEDVYKRVRDAVAARQRS</sequence>
<evidence type="ECO:0008006" key="3">
    <source>
        <dbReference type="Google" id="ProtNLM"/>
    </source>
</evidence>
<comment type="caution">
    <text evidence="1">The sequence shown here is derived from an EMBL/GenBank/DDBJ whole genome shotgun (WGS) entry which is preliminary data.</text>
</comment>
<proteinExistence type="predicted"/>
<dbReference type="EMBL" id="WHUW01000010">
    <property type="protein sequence ID" value="KAF8441592.1"/>
    <property type="molecule type" value="Genomic_DNA"/>
</dbReference>
<evidence type="ECO:0000313" key="2">
    <source>
        <dbReference type="Proteomes" id="UP001194468"/>
    </source>
</evidence>
<dbReference type="AlphaFoldDB" id="A0AAD4BXA0"/>